<evidence type="ECO:0000313" key="6">
    <source>
        <dbReference type="Proteomes" id="UP001370490"/>
    </source>
</evidence>
<sequence length="803" mass="89441">MDEDGNAGFEEGLCWLPSHVLDEAICHDSKRSKSNMKAQHRQRNQGNSWKWSSGGPGMQAIFLDSGQRSCGTGVFLPDFHLTKKPGPPAGSNLRLCGTFVTGKYGSRQMCSFIIGEKYSVLLKRPILSKGRGIFCVDYSNISQSNFVDAEATSMYTANNPLPMVDDNEADTRISHGVDSLFVNNAAESFFKSEIRRRLFVTAVLLIISCVGYFIPLPGFDRRLMLQDYLSFASGSVDELGDIGAEFKLSLFQLGISPQMGASIVMQVLCHVVPSLVKLRKEGLDGHEKIKSYIFVRLILLSFHHRWWISLGFAILEAFILACFSLQYSVYAASHRVKHVMVTTLYLVCGAMTMTWICDKISEAGFGSAASWWSYMLAIFGIFTVLTMCAVVVTEGCRKVKLQYYGFKLASAAREDSPITEVEPYIPFNINPSGMQPVLATSYLLAIPSILARFSSYAYVANLPKEIADYLNKMGARISNVKPGKATIEYLTKVQASTRFWGGLLLSALAATSSMVDHRLRRINEGFSIGFTSILIIVSPDADLRPFYMDMVGSIIELRRSYQAYNVMPSLTKALKRILQDVSNEFESLQSEYKDLELKLNQSEVKLSSRRKHMGRMREIKHGIRRVDKLVNTVSSVQTALQLVITQIPDIQGVILVLGSSPLRPQHVFELHFSHGRVANGGPSDFTKSRIADGIAKKAIRALISKGAGSISYAGPTKLFLLVKASLTFNLPLHFLPKRDYRYSKKTVPFRLRFKCKCRELDAARKESEAADSVPANFPSNELIWFQCRHMVKGLASNASSVEE</sequence>
<comment type="caution">
    <text evidence="5">The sequence shown here is derived from an EMBL/GenBank/DDBJ whole genome shotgun (WGS) entry which is preliminary data.</text>
</comment>
<dbReference type="InterPro" id="IPR002208">
    <property type="entry name" value="SecY/SEC61-alpha"/>
</dbReference>
<feature type="region of interest" description="Disordered" evidence="3">
    <location>
        <begin position="32"/>
        <end position="53"/>
    </location>
</feature>
<keyword evidence="4" id="KW-0472">Membrane</keyword>
<evidence type="ECO:0000256" key="2">
    <source>
        <dbReference type="SAM" id="Coils"/>
    </source>
</evidence>
<proteinExistence type="predicted"/>
<dbReference type="PANTHER" id="PTHR15681">
    <property type="entry name" value="MAD2L1-BINDING PROTEIN"/>
    <property type="match status" value="1"/>
</dbReference>
<organism evidence="5 6">
    <name type="scientific">Dillenia turbinata</name>
    <dbReference type="NCBI Taxonomy" id="194707"/>
    <lineage>
        <taxon>Eukaryota</taxon>
        <taxon>Viridiplantae</taxon>
        <taxon>Streptophyta</taxon>
        <taxon>Embryophyta</taxon>
        <taxon>Tracheophyta</taxon>
        <taxon>Spermatophyta</taxon>
        <taxon>Magnoliopsida</taxon>
        <taxon>eudicotyledons</taxon>
        <taxon>Gunneridae</taxon>
        <taxon>Pentapetalae</taxon>
        <taxon>Dilleniales</taxon>
        <taxon>Dilleniaceae</taxon>
        <taxon>Dillenia</taxon>
    </lineage>
</organism>
<keyword evidence="6" id="KW-1185">Reference proteome</keyword>
<reference evidence="5 6" key="1">
    <citation type="submission" date="2023-12" db="EMBL/GenBank/DDBJ databases">
        <title>A high-quality genome assembly for Dillenia turbinata (Dilleniales).</title>
        <authorList>
            <person name="Chanderbali A."/>
        </authorList>
    </citation>
    <scope>NUCLEOTIDE SEQUENCE [LARGE SCALE GENOMIC DNA]</scope>
    <source>
        <strain evidence="5">LSX21</strain>
        <tissue evidence="5">Leaf</tissue>
    </source>
</reference>
<dbReference type="GO" id="GO:0007096">
    <property type="term" value="P:regulation of exit from mitosis"/>
    <property type="evidence" value="ECO:0007669"/>
    <property type="project" value="InterPro"/>
</dbReference>
<evidence type="ECO:0000256" key="1">
    <source>
        <dbReference type="ARBA" id="ARBA00004454"/>
    </source>
</evidence>
<keyword evidence="4" id="KW-0812">Transmembrane</keyword>
<dbReference type="AlphaFoldDB" id="A0AAN8ZP03"/>
<keyword evidence="4" id="KW-1133">Transmembrane helix</keyword>
<dbReference type="Gene3D" id="3.30.900.20">
    <property type="match status" value="1"/>
</dbReference>
<comment type="subcellular location">
    <subcellularLocation>
        <location evidence="1">Plastid</location>
        <location evidence="1">Chloroplast thylakoid membrane</location>
        <topology evidence="1">Multi-pass membrane protein</topology>
    </subcellularLocation>
</comment>
<dbReference type="Gene3D" id="1.10.3370.10">
    <property type="entry name" value="SecY subunit domain"/>
    <property type="match status" value="3"/>
</dbReference>
<dbReference type="InterPro" id="IPR053729">
    <property type="entry name" value="MAD2L1BP_domain_sf"/>
</dbReference>
<dbReference type="EMBL" id="JBAMMX010000005">
    <property type="protein sequence ID" value="KAK6940830.1"/>
    <property type="molecule type" value="Genomic_DNA"/>
</dbReference>
<dbReference type="PRINTS" id="PR00303">
    <property type="entry name" value="SECYTRNLCASE"/>
</dbReference>
<gene>
    <name evidence="5" type="ORF">RJ641_030361</name>
</gene>
<dbReference type="GO" id="GO:0015031">
    <property type="term" value="P:protein transport"/>
    <property type="evidence" value="ECO:0007669"/>
    <property type="project" value="InterPro"/>
</dbReference>
<keyword evidence="2" id="KW-0175">Coiled coil</keyword>
<dbReference type="InterPro" id="IPR009511">
    <property type="entry name" value="MAD1/Cdc20-bound-Mad2-bd"/>
</dbReference>
<dbReference type="GO" id="GO:0005634">
    <property type="term" value="C:nucleus"/>
    <property type="evidence" value="ECO:0007669"/>
    <property type="project" value="InterPro"/>
</dbReference>
<feature type="transmembrane region" description="Helical" evidence="4">
    <location>
        <begin position="371"/>
        <end position="392"/>
    </location>
</feature>
<dbReference type="Pfam" id="PF00344">
    <property type="entry name" value="SecY"/>
    <property type="match status" value="3"/>
</dbReference>
<dbReference type="GO" id="GO:0009535">
    <property type="term" value="C:chloroplast thylakoid membrane"/>
    <property type="evidence" value="ECO:0007669"/>
    <property type="project" value="UniProtKB-SubCell"/>
</dbReference>
<evidence type="ECO:0000313" key="5">
    <source>
        <dbReference type="EMBL" id="KAK6940830.1"/>
    </source>
</evidence>
<name>A0AAN8ZP03_9MAGN</name>
<feature type="transmembrane region" description="Helical" evidence="4">
    <location>
        <begin position="198"/>
        <end position="215"/>
    </location>
</feature>
<protein>
    <submittedName>
        <fullName evidence="5">SecY/SEC61-alpha family</fullName>
    </submittedName>
</protein>
<evidence type="ECO:0000256" key="3">
    <source>
        <dbReference type="SAM" id="MobiDB-lite"/>
    </source>
</evidence>
<dbReference type="SUPFAM" id="SSF103491">
    <property type="entry name" value="Preprotein translocase SecY subunit"/>
    <property type="match status" value="1"/>
</dbReference>
<feature type="transmembrane region" description="Helical" evidence="4">
    <location>
        <begin position="339"/>
        <end position="356"/>
    </location>
</feature>
<feature type="transmembrane region" description="Helical" evidence="4">
    <location>
        <begin position="306"/>
        <end position="327"/>
    </location>
</feature>
<feature type="coiled-coil region" evidence="2">
    <location>
        <begin position="571"/>
        <end position="605"/>
    </location>
</feature>
<accession>A0AAN8ZP03</accession>
<dbReference type="Proteomes" id="UP001370490">
    <property type="component" value="Unassembled WGS sequence"/>
</dbReference>
<dbReference type="InterPro" id="IPR023201">
    <property type="entry name" value="SecY_dom_sf"/>
</dbReference>
<feature type="compositionally biased region" description="Basic residues" evidence="3">
    <location>
        <begin position="32"/>
        <end position="43"/>
    </location>
</feature>
<evidence type="ECO:0000256" key="4">
    <source>
        <dbReference type="SAM" id="Phobius"/>
    </source>
</evidence>
<dbReference type="PANTHER" id="PTHR15681:SF1">
    <property type="entry name" value="MAD2L1-BINDING PROTEIN"/>
    <property type="match status" value="1"/>
</dbReference>